<organism evidence="1 2">
    <name type="scientific">Ananas comosus</name>
    <name type="common">Pineapple</name>
    <name type="synonym">Ananas ananas</name>
    <dbReference type="NCBI Taxonomy" id="4615"/>
    <lineage>
        <taxon>Eukaryota</taxon>
        <taxon>Viridiplantae</taxon>
        <taxon>Streptophyta</taxon>
        <taxon>Embryophyta</taxon>
        <taxon>Tracheophyta</taxon>
        <taxon>Spermatophyta</taxon>
        <taxon>Magnoliopsida</taxon>
        <taxon>Liliopsida</taxon>
        <taxon>Poales</taxon>
        <taxon>Bromeliaceae</taxon>
        <taxon>Bromelioideae</taxon>
        <taxon>Ananas</taxon>
    </lineage>
</organism>
<gene>
    <name evidence="1" type="ORF">ACMD2_22394</name>
</gene>
<accession>A0A199V588</accession>
<dbReference type="AlphaFoldDB" id="A0A199V588"/>
<dbReference type="STRING" id="4615.A0A199V588"/>
<proteinExistence type="predicted"/>
<name>A0A199V588_ANACO</name>
<evidence type="ECO:0000313" key="1">
    <source>
        <dbReference type="EMBL" id="OAY72056.1"/>
    </source>
</evidence>
<comment type="caution">
    <text evidence="1">The sequence shown here is derived from an EMBL/GenBank/DDBJ whole genome shotgun (WGS) entry which is preliminary data.</text>
</comment>
<dbReference type="Proteomes" id="UP000092600">
    <property type="component" value="Unassembled WGS sequence"/>
</dbReference>
<evidence type="ECO:0000313" key="2">
    <source>
        <dbReference type="Proteomes" id="UP000092600"/>
    </source>
</evidence>
<protein>
    <recommendedName>
        <fullName evidence="3">UBA domain-containing protein</fullName>
    </recommendedName>
</protein>
<sequence>MLDEGGSPQVSWGETVCDETAILKVMEFLALPRADAIHLLMQCNGNAETAVDMFTVVGSERLTAYREVFGLTA</sequence>
<reference evidence="1 2" key="1">
    <citation type="journal article" date="2016" name="DNA Res.">
        <title>The draft genome of MD-2 pineapple using hybrid error correction of long reads.</title>
        <authorList>
            <person name="Redwan R.M."/>
            <person name="Saidin A."/>
            <person name="Kumar S.V."/>
        </authorList>
    </citation>
    <scope>NUCLEOTIDE SEQUENCE [LARGE SCALE GENOMIC DNA]</scope>
    <source>
        <strain evidence="2">cv. MD2</strain>
        <tissue evidence="1">Leaf</tissue>
    </source>
</reference>
<evidence type="ECO:0008006" key="3">
    <source>
        <dbReference type="Google" id="ProtNLM"/>
    </source>
</evidence>
<dbReference type="EMBL" id="LSRQ01003247">
    <property type="protein sequence ID" value="OAY72056.1"/>
    <property type="molecule type" value="Genomic_DNA"/>
</dbReference>